<reference evidence="9" key="3">
    <citation type="submission" date="2015-06" db="UniProtKB">
        <authorList>
            <consortium name="EnsemblMetazoa"/>
        </authorList>
    </citation>
    <scope>IDENTIFICATION</scope>
</reference>
<accession>T1F2F8</accession>
<dbReference type="GeneID" id="20203008"/>
<feature type="transmembrane region" description="Helical" evidence="6">
    <location>
        <begin position="80"/>
        <end position="101"/>
    </location>
</feature>
<gene>
    <name evidence="9" type="primary">20203008</name>
    <name evidence="8" type="ORF">HELRODRAFT_169912</name>
</gene>
<dbReference type="EMBL" id="AMQM01003428">
    <property type="status" value="NOT_ANNOTATED_CDS"/>
    <property type="molecule type" value="Genomic_DNA"/>
</dbReference>
<evidence type="ECO:0000256" key="3">
    <source>
        <dbReference type="ARBA" id="ARBA00022989"/>
    </source>
</evidence>
<dbReference type="EMBL" id="KB096134">
    <property type="protein sequence ID" value="ESO08174.1"/>
    <property type="molecule type" value="Genomic_DNA"/>
</dbReference>
<protein>
    <recommendedName>
        <fullName evidence="7">MARVEL domain-containing protein</fullName>
    </recommendedName>
</protein>
<reference evidence="8 10" key="2">
    <citation type="journal article" date="2013" name="Nature">
        <title>Insights into bilaterian evolution from three spiralian genomes.</title>
        <authorList>
            <person name="Simakov O."/>
            <person name="Marletaz F."/>
            <person name="Cho S.J."/>
            <person name="Edsinger-Gonzales E."/>
            <person name="Havlak P."/>
            <person name="Hellsten U."/>
            <person name="Kuo D.H."/>
            <person name="Larsson T."/>
            <person name="Lv J."/>
            <person name="Arendt D."/>
            <person name="Savage R."/>
            <person name="Osoegawa K."/>
            <person name="de Jong P."/>
            <person name="Grimwood J."/>
            <person name="Chapman J.A."/>
            <person name="Shapiro H."/>
            <person name="Aerts A."/>
            <person name="Otillar R.P."/>
            <person name="Terry A.Y."/>
            <person name="Boore J.L."/>
            <person name="Grigoriev I.V."/>
            <person name="Lindberg D.R."/>
            <person name="Seaver E.C."/>
            <person name="Weisblat D.A."/>
            <person name="Putnam N.H."/>
            <person name="Rokhsar D.S."/>
        </authorList>
    </citation>
    <scope>NUCLEOTIDE SEQUENCE</scope>
</reference>
<evidence type="ECO:0000256" key="2">
    <source>
        <dbReference type="ARBA" id="ARBA00022692"/>
    </source>
</evidence>
<dbReference type="OrthoDB" id="6347385at2759"/>
<dbReference type="GO" id="GO:0016020">
    <property type="term" value="C:membrane"/>
    <property type="evidence" value="ECO:0000318"/>
    <property type="project" value="GO_Central"/>
</dbReference>
<keyword evidence="3 6" id="KW-1133">Transmembrane helix</keyword>
<dbReference type="CTD" id="20203008"/>
<keyword evidence="10" id="KW-1185">Reference proteome</keyword>
<evidence type="ECO:0000256" key="6">
    <source>
        <dbReference type="SAM" id="Phobius"/>
    </source>
</evidence>
<sequence length="213" mass="24624">MNQQTSTKEGMTTSFPDEKWRPQQVYIQPNLGYLKDKLGILNVFQTIFSLASLICVITSGVWHSGHDRDDRELWWWRYRLLIFVSVFAALVSISSIIFFISSLNKVLIIDWSLYNIVMYAFISFIYLVVGSLVFDSNFGFHHTAEGNPPAEWSHKYMASAVTASFICVLLYGGTAILAYRAFRREKHYQSSHQLHQRFQLVEKRSNTTFVEGT</sequence>
<evidence type="ECO:0000313" key="8">
    <source>
        <dbReference type="EMBL" id="ESO08174.1"/>
    </source>
</evidence>
<feature type="transmembrane region" description="Helical" evidence="6">
    <location>
        <begin position="113"/>
        <end position="134"/>
    </location>
</feature>
<dbReference type="PANTHER" id="PTHR22776:SF49">
    <property type="entry name" value="MARVEL DOMAIN-CONTAINING PROTEIN"/>
    <property type="match status" value="1"/>
</dbReference>
<organism evidence="9 10">
    <name type="scientific">Helobdella robusta</name>
    <name type="common">Californian leech</name>
    <dbReference type="NCBI Taxonomy" id="6412"/>
    <lineage>
        <taxon>Eukaryota</taxon>
        <taxon>Metazoa</taxon>
        <taxon>Spiralia</taxon>
        <taxon>Lophotrochozoa</taxon>
        <taxon>Annelida</taxon>
        <taxon>Clitellata</taxon>
        <taxon>Hirudinea</taxon>
        <taxon>Rhynchobdellida</taxon>
        <taxon>Glossiphoniidae</taxon>
        <taxon>Helobdella</taxon>
    </lineage>
</organism>
<evidence type="ECO:0000256" key="4">
    <source>
        <dbReference type="ARBA" id="ARBA00023136"/>
    </source>
</evidence>
<dbReference type="Pfam" id="PF01284">
    <property type="entry name" value="MARVEL"/>
    <property type="match status" value="1"/>
</dbReference>
<feature type="transmembrane region" description="Helical" evidence="6">
    <location>
        <begin position="38"/>
        <end position="60"/>
    </location>
</feature>
<dbReference type="OMA" id="ELRIFIF"/>
<dbReference type="AlphaFoldDB" id="T1F2F8"/>
<dbReference type="EnsemblMetazoa" id="HelroT169912">
    <property type="protein sequence ID" value="HelroP169912"/>
    <property type="gene ID" value="HelroG169912"/>
</dbReference>
<evidence type="ECO:0000259" key="7">
    <source>
        <dbReference type="PROSITE" id="PS51225"/>
    </source>
</evidence>
<dbReference type="InParanoid" id="T1F2F8"/>
<dbReference type="InterPro" id="IPR008253">
    <property type="entry name" value="Marvel"/>
</dbReference>
<comment type="subcellular location">
    <subcellularLocation>
        <location evidence="1">Membrane</location>
        <topology evidence="1">Multi-pass membrane protein</topology>
    </subcellularLocation>
</comment>
<dbReference type="PANTHER" id="PTHR22776">
    <property type="entry name" value="MARVEL-CONTAINING POTENTIAL LIPID RAFT-ASSOCIATED PROTEIN"/>
    <property type="match status" value="1"/>
</dbReference>
<dbReference type="KEGG" id="hro:HELRODRAFT_169912"/>
<dbReference type="HOGENOM" id="CLU_1295617_0_0_1"/>
<reference evidence="10" key="1">
    <citation type="submission" date="2012-12" db="EMBL/GenBank/DDBJ databases">
        <authorList>
            <person name="Hellsten U."/>
            <person name="Grimwood J."/>
            <person name="Chapman J.A."/>
            <person name="Shapiro H."/>
            <person name="Aerts A."/>
            <person name="Otillar R.P."/>
            <person name="Terry A.Y."/>
            <person name="Boore J.L."/>
            <person name="Simakov O."/>
            <person name="Marletaz F."/>
            <person name="Cho S.-J."/>
            <person name="Edsinger-Gonzales E."/>
            <person name="Havlak P."/>
            <person name="Kuo D.-H."/>
            <person name="Larsson T."/>
            <person name="Lv J."/>
            <person name="Arendt D."/>
            <person name="Savage R."/>
            <person name="Osoegawa K."/>
            <person name="de Jong P."/>
            <person name="Lindberg D.R."/>
            <person name="Seaver E.C."/>
            <person name="Weisblat D.A."/>
            <person name="Putnam N.H."/>
            <person name="Grigoriev I.V."/>
            <person name="Rokhsar D.S."/>
        </authorList>
    </citation>
    <scope>NUCLEOTIDE SEQUENCE</scope>
</reference>
<evidence type="ECO:0000256" key="1">
    <source>
        <dbReference type="ARBA" id="ARBA00004141"/>
    </source>
</evidence>
<name>T1F2F8_HELRO</name>
<dbReference type="RefSeq" id="XP_009013963.1">
    <property type="nucleotide sequence ID" value="XM_009015715.1"/>
</dbReference>
<feature type="domain" description="MARVEL" evidence="7">
    <location>
        <begin position="33"/>
        <end position="183"/>
    </location>
</feature>
<evidence type="ECO:0000313" key="9">
    <source>
        <dbReference type="EnsemblMetazoa" id="HelroP169912"/>
    </source>
</evidence>
<keyword evidence="4 5" id="KW-0472">Membrane</keyword>
<evidence type="ECO:0000313" key="10">
    <source>
        <dbReference type="Proteomes" id="UP000015101"/>
    </source>
</evidence>
<dbReference type="InterPro" id="IPR050578">
    <property type="entry name" value="MARVEL-CKLF_proteins"/>
</dbReference>
<dbReference type="Proteomes" id="UP000015101">
    <property type="component" value="Unassembled WGS sequence"/>
</dbReference>
<proteinExistence type="predicted"/>
<evidence type="ECO:0000256" key="5">
    <source>
        <dbReference type="PROSITE-ProRule" id="PRU00581"/>
    </source>
</evidence>
<keyword evidence="2 5" id="KW-0812">Transmembrane</keyword>
<feature type="transmembrane region" description="Helical" evidence="6">
    <location>
        <begin position="156"/>
        <end position="179"/>
    </location>
</feature>
<dbReference type="PROSITE" id="PS51225">
    <property type="entry name" value="MARVEL"/>
    <property type="match status" value="1"/>
</dbReference>